<dbReference type="Proteomes" id="UP000061660">
    <property type="component" value="Chromosome"/>
</dbReference>
<dbReference type="OrthoDB" id="152213at2"/>
<reference evidence="1 2" key="2">
    <citation type="journal article" date="2016" name="Genome Announc.">
        <title>Complete Genome Sequences of Two Interactive Moderate Thermophiles, Paenibacillus napthalenovorans 32O-Y and Paenibacillus sp. 32O-W.</title>
        <authorList>
            <person name="Butler R.R.III."/>
            <person name="Wang J."/>
            <person name="Stark B.C."/>
            <person name="Pombert J.F."/>
        </authorList>
    </citation>
    <scope>NUCLEOTIDE SEQUENCE [LARGE SCALE GENOMIC DNA]</scope>
    <source>
        <strain evidence="1 2">32O-Y</strain>
    </source>
</reference>
<proteinExistence type="predicted"/>
<accession>A0A0U2U8G3</accession>
<sequence length="227" mass="26695">MSIRGWTYFFSREFLGSRQMLWTLFWVNFLGTIYGYIWYGNQLKFTAENMSPLYLPFVPDSPTASLFFTWFLLILLLRRANDKDTGRKPSGGLRSFVEAFAVITSFKYGIWAVAMIMAGAYQGDRLVWQDWMLTFSHLGMAMEALLYYRFYRFRWMAVLFAACWVLLNDIMDYAVGIYPWLPEVLEDDLTPIASFTMLLSWASIAVALLLWRWRVRKERKETGTKSV</sequence>
<dbReference type="STRING" id="162209.IJ22_22750"/>
<name>A0A0U2U8G3_9BACL</name>
<dbReference type="AlphaFoldDB" id="A0A0U2U8G3"/>
<organism evidence="1 2">
    <name type="scientific">Paenibacillus naphthalenovorans</name>
    <dbReference type="NCBI Taxonomy" id="162209"/>
    <lineage>
        <taxon>Bacteria</taxon>
        <taxon>Bacillati</taxon>
        <taxon>Bacillota</taxon>
        <taxon>Bacilli</taxon>
        <taxon>Bacillales</taxon>
        <taxon>Paenibacillaceae</taxon>
        <taxon>Paenibacillus</taxon>
    </lineage>
</organism>
<dbReference type="PANTHER" id="PTHR40042">
    <property type="entry name" value="HYPOTHETICAL MEMBRANE SPANNING PROTEIN"/>
    <property type="match status" value="1"/>
</dbReference>
<dbReference type="InterPro" id="IPR009845">
    <property type="entry name" value="DUF1405"/>
</dbReference>
<evidence type="ECO:0000313" key="2">
    <source>
        <dbReference type="Proteomes" id="UP000061660"/>
    </source>
</evidence>
<keyword evidence="2" id="KW-1185">Reference proteome</keyword>
<dbReference type="EMBL" id="CP013652">
    <property type="protein sequence ID" value="ALS22649.1"/>
    <property type="molecule type" value="Genomic_DNA"/>
</dbReference>
<reference evidence="2" key="1">
    <citation type="submission" date="2015-12" db="EMBL/GenBank/DDBJ databases">
        <title>Complete genome sequences of two moderately thermophilic Paenibacillus species.</title>
        <authorList>
            <person name="Butler R.III."/>
            <person name="Wang J."/>
            <person name="Stark B.C."/>
            <person name="Pombert J.-F."/>
        </authorList>
    </citation>
    <scope>NUCLEOTIDE SEQUENCE [LARGE SCALE GENOMIC DNA]</scope>
    <source>
        <strain evidence="2">32O-Y</strain>
    </source>
</reference>
<dbReference type="PATRIC" id="fig|162209.4.peg.2420"/>
<dbReference type="KEGG" id="pnp:IJ22_22750"/>
<dbReference type="Pfam" id="PF07187">
    <property type="entry name" value="DUF1405"/>
    <property type="match status" value="1"/>
</dbReference>
<dbReference type="PANTHER" id="PTHR40042:SF1">
    <property type="entry name" value="DUF1405 DOMAIN-CONTAINING PROTEIN"/>
    <property type="match status" value="1"/>
</dbReference>
<protein>
    <submittedName>
        <fullName evidence="1">Uncharacterized protein</fullName>
    </submittedName>
</protein>
<evidence type="ECO:0000313" key="1">
    <source>
        <dbReference type="EMBL" id="ALS22649.1"/>
    </source>
</evidence>
<gene>
    <name evidence="1" type="ORF">IJ22_22750</name>
</gene>